<accession>A0A9D1FR38</accession>
<proteinExistence type="predicted"/>
<evidence type="ECO:0000259" key="2">
    <source>
        <dbReference type="Pfam" id="PF25043"/>
    </source>
</evidence>
<reference evidence="3" key="1">
    <citation type="submission" date="2020-10" db="EMBL/GenBank/DDBJ databases">
        <authorList>
            <person name="Gilroy R."/>
        </authorList>
    </citation>
    <scope>NUCLEOTIDE SEQUENCE</scope>
    <source>
        <strain evidence="3">6086</strain>
    </source>
</reference>
<feature type="domain" description="DUF2828" evidence="1">
    <location>
        <begin position="130"/>
        <end position="265"/>
    </location>
</feature>
<protein>
    <submittedName>
        <fullName evidence="3">DUF2828 family protein</fullName>
    </submittedName>
</protein>
<feature type="domain" description="DUF7788" evidence="2">
    <location>
        <begin position="287"/>
        <end position="459"/>
    </location>
</feature>
<name>A0A9D1FR38_9FIRM</name>
<evidence type="ECO:0000313" key="3">
    <source>
        <dbReference type="EMBL" id="HIS78048.1"/>
    </source>
</evidence>
<dbReference type="InterPro" id="IPR036465">
    <property type="entry name" value="vWFA_dom_sf"/>
</dbReference>
<dbReference type="Pfam" id="PF11443">
    <property type="entry name" value="DUF2828"/>
    <property type="match status" value="2"/>
</dbReference>
<reference evidence="3" key="2">
    <citation type="journal article" date="2021" name="PeerJ">
        <title>Extensive microbial diversity within the chicken gut microbiome revealed by metagenomics and culture.</title>
        <authorList>
            <person name="Gilroy R."/>
            <person name="Ravi A."/>
            <person name="Getino M."/>
            <person name="Pursley I."/>
            <person name="Horton D.L."/>
            <person name="Alikhan N.F."/>
            <person name="Baker D."/>
            <person name="Gharbi K."/>
            <person name="Hall N."/>
            <person name="Watson M."/>
            <person name="Adriaenssens E.M."/>
            <person name="Foster-Nyarko E."/>
            <person name="Jarju S."/>
            <person name="Secka A."/>
            <person name="Antonio M."/>
            <person name="Oren A."/>
            <person name="Chaudhuri R.R."/>
            <person name="La Ragione R."/>
            <person name="Hildebrand F."/>
            <person name="Pallen M.J."/>
        </authorList>
    </citation>
    <scope>NUCLEOTIDE SEQUENCE</scope>
    <source>
        <strain evidence="3">6086</strain>
    </source>
</reference>
<dbReference type="PIRSF" id="PIRSF015417">
    <property type="entry name" value="T31B5_30_vWA"/>
    <property type="match status" value="1"/>
</dbReference>
<dbReference type="PANTHER" id="PTHR31373">
    <property type="entry name" value="OS06G0652100 PROTEIN"/>
    <property type="match status" value="1"/>
</dbReference>
<dbReference type="EMBL" id="DVJM01000022">
    <property type="protein sequence ID" value="HIS78048.1"/>
    <property type="molecule type" value="Genomic_DNA"/>
</dbReference>
<dbReference type="Pfam" id="PF25043">
    <property type="entry name" value="DUF7788"/>
    <property type="match status" value="1"/>
</dbReference>
<dbReference type="AlphaFoldDB" id="A0A9D1FR38"/>
<feature type="domain" description="DUF2828" evidence="1">
    <location>
        <begin position="14"/>
        <end position="124"/>
    </location>
</feature>
<organism evidence="3 4">
    <name type="scientific">Candidatus Caccousia stercoris</name>
    <dbReference type="NCBI Taxonomy" id="2840723"/>
    <lineage>
        <taxon>Bacteria</taxon>
        <taxon>Bacillati</taxon>
        <taxon>Bacillota</taxon>
        <taxon>Clostridia</taxon>
        <taxon>Eubacteriales</taxon>
        <taxon>Oscillospiraceae</taxon>
        <taxon>Oscillospiraceae incertae sedis</taxon>
        <taxon>Candidatus Caccousia</taxon>
    </lineage>
</organism>
<sequence>MLKFLKQEANMTYTENGAVTYRSTQSECLDLFAAIGALRRESDEEITNRFLRAYAENADLAMKILFFARDIRGGIGERRVFRTMIKWLAGKEPRSLEKNIQYIAEYGRYDDLLTLMGTACEGKALQLIKKQLAADCTALEADESVSLLAKWLPSVNASNKDTIRQAKHIARAMGMNDAQYRKTLSALRTKISIIENNLREKDYTFDYSKQPSRAMFKYRKAFLRNDRERYDAFMSRAAEGTEQLHTGTLTPYEIIKPFFGCGDISYQERKAIDATWKSQENFTGGENALVVMDGSGSMYGGADPIPATVALSLGIYYAEHNTGAFQNHFITFSENPKLVKIKGSDICEKTRYCQRFNEVANTNIQRVFELILKTAVRNRVPQKDMPAKLYIISDMEFDYCTEDCSMTNFEYAQRIFAENGYRLPEVVFWNVASRNQHQPVKVNDRGVALVSGCNPRIFSMLKAGIFSPYAFMMDVLGSERYAAIVA</sequence>
<comment type="caution">
    <text evidence="3">The sequence shown here is derived from an EMBL/GenBank/DDBJ whole genome shotgun (WGS) entry which is preliminary data.</text>
</comment>
<dbReference type="Gene3D" id="3.40.50.410">
    <property type="entry name" value="von Willebrand factor, type A domain"/>
    <property type="match status" value="1"/>
</dbReference>
<dbReference type="PANTHER" id="PTHR31373:SF27">
    <property type="entry name" value="TROVE DOMAIN-CONTAINING PROTEIN"/>
    <property type="match status" value="1"/>
</dbReference>
<dbReference type="InterPro" id="IPR056690">
    <property type="entry name" value="DUF7788"/>
</dbReference>
<evidence type="ECO:0000259" key="1">
    <source>
        <dbReference type="Pfam" id="PF11443"/>
    </source>
</evidence>
<dbReference type="SUPFAM" id="SSF53300">
    <property type="entry name" value="vWA-like"/>
    <property type="match status" value="1"/>
</dbReference>
<dbReference type="Proteomes" id="UP000824141">
    <property type="component" value="Unassembled WGS sequence"/>
</dbReference>
<dbReference type="InterPro" id="IPR058580">
    <property type="entry name" value="DUF2828"/>
</dbReference>
<dbReference type="InterPro" id="IPR011205">
    <property type="entry name" value="UCP015417_vWA"/>
</dbReference>
<gene>
    <name evidence="3" type="ORF">IAD03_01640</name>
</gene>
<evidence type="ECO:0000313" key="4">
    <source>
        <dbReference type="Proteomes" id="UP000824141"/>
    </source>
</evidence>